<dbReference type="AlphaFoldDB" id="A0A0A9H8J1"/>
<protein>
    <submittedName>
        <fullName evidence="1">Uncharacterized protein</fullName>
    </submittedName>
</protein>
<reference evidence="1" key="1">
    <citation type="submission" date="2014-09" db="EMBL/GenBank/DDBJ databases">
        <authorList>
            <person name="Magalhaes I.L.F."/>
            <person name="Oliveira U."/>
            <person name="Santos F.R."/>
            <person name="Vidigal T.H.D.A."/>
            <person name="Brescovit A.D."/>
            <person name="Santos A.J."/>
        </authorList>
    </citation>
    <scope>NUCLEOTIDE SEQUENCE</scope>
    <source>
        <tissue evidence="1">Shoot tissue taken approximately 20 cm above the soil surface</tissue>
    </source>
</reference>
<sequence>MEFYSSEINICFLANFLIS</sequence>
<evidence type="ECO:0000313" key="1">
    <source>
        <dbReference type="EMBL" id="JAE31146.1"/>
    </source>
</evidence>
<name>A0A0A9H8J1_ARUDO</name>
<reference evidence="1" key="2">
    <citation type="journal article" date="2015" name="Data Brief">
        <title>Shoot transcriptome of the giant reed, Arundo donax.</title>
        <authorList>
            <person name="Barrero R.A."/>
            <person name="Guerrero F.D."/>
            <person name="Moolhuijzen P."/>
            <person name="Goolsby J.A."/>
            <person name="Tidwell J."/>
            <person name="Bellgard S.E."/>
            <person name="Bellgard M.I."/>
        </authorList>
    </citation>
    <scope>NUCLEOTIDE SEQUENCE</scope>
    <source>
        <tissue evidence="1">Shoot tissue taken approximately 20 cm above the soil surface</tissue>
    </source>
</reference>
<accession>A0A0A9H8J1</accession>
<organism evidence="1">
    <name type="scientific">Arundo donax</name>
    <name type="common">Giant reed</name>
    <name type="synonym">Donax arundinaceus</name>
    <dbReference type="NCBI Taxonomy" id="35708"/>
    <lineage>
        <taxon>Eukaryota</taxon>
        <taxon>Viridiplantae</taxon>
        <taxon>Streptophyta</taxon>
        <taxon>Embryophyta</taxon>
        <taxon>Tracheophyta</taxon>
        <taxon>Spermatophyta</taxon>
        <taxon>Magnoliopsida</taxon>
        <taxon>Liliopsida</taxon>
        <taxon>Poales</taxon>
        <taxon>Poaceae</taxon>
        <taxon>PACMAD clade</taxon>
        <taxon>Arundinoideae</taxon>
        <taxon>Arundineae</taxon>
        <taxon>Arundo</taxon>
    </lineage>
</organism>
<dbReference type="EMBL" id="GBRH01166750">
    <property type="protein sequence ID" value="JAE31146.1"/>
    <property type="molecule type" value="Transcribed_RNA"/>
</dbReference>
<proteinExistence type="predicted"/>